<keyword evidence="4" id="KW-1185">Reference proteome</keyword>
<reference evidence="4" key="1">
    <citation type="submission" date="2016-10" db="EMBL/GenBank/DDBJ databases">
        <authorList>
            <person name="Varghese N."/>
            <person name="Submissions S."/>
        </authorList>
    </citation>
    <scope>NUCLEOTIDE SEQUENCE [LARGE SCALE GENOMIC DNA]</scope>
    <source>
        <strain evidence="4">DSM 29303</strain>
    </source>
</reference>
<feature type="signal peptide" evidence="2">
    <location>
        <begin position="1"/>
        <end position="22"/>
    </location>
</feature>
<feature type="region of interest" description="Disordered" evidence="1">
    <location>
        <begin position="39"/>
        <end position="188"/>
    </location>
</feature>
<feature type="compositionally biased region" description="Pro residues" evidence="1">
    <location>
        <begin position="168"/>
        <end position="177"/>
    </location>
</feature>
<feature type="compositionally biased region" description="Low complexity" evidence="1">
    <location>
        <begin position="105"/>
        <end position="143"/>
    </location>
</feature>
<dbReference type="RefSeq" id="WP_074826400.1">
    <property type="nucleotide sequence ID" value="NZ_FNNA01000002.1"/>
</dbReference>
<feature type="compositionally biased region" description="Low complexity" evidence="1">
    <location>
        <begin position="77"/>
        <end position="86"/>
    </location>
</feature>
<feature type="chain" id="PRO_5010219953" evidence="2">
    <location>
        <begin position="23"/>
        <end position="188"/>
    </location>
</feature>
<evidence type="ECO:0000256" key="1">
    <source>
        <dbReference type="SAM" id="MobiDB-lite"/>
    </source>
</evidence>
<dbReference type="PROSITE" id="PS51257">
    <property type="entry name" value="PROKAR_LIPOPROTEIN"/>
    <property type="match status" value="1"/>
</dbReference>
<keyword evidence="3" id="KW-0648">Protein biosynthesis</keyword>
<keyword evidence="3" id="KW-0396">Initiation factor</keyword>
<evidence type="ECO:0000313" key="4">
    <source>
        <dbReference type="Proteomes" id="UP000182944"/>
    </source>
</evidence>
<keyword evidence="2" id="KW-0732">Signal</keyword>
<sequence>MLRPLACCLALPLLAACAEPDAAEYPRLMPLSELNQPPAIPAHTAEAASDPAAVGAALDARRAEAAARADAARRPVTDAGSLGDRAAALRRRAGALAATELPQGATTPAPTTDAAAPPAPAAPTTDAPAPAPAATTDPAADPETAARVRALRERARALSEQPVGATPAPLPPCPPGTTDPVAARCNPG</sequence>
<feature type="compositionally biased region" description="Basic and acidic residues" evidence="1">
    <location>
        <begin position="59"/>
        <end position="76"/>
    </location>
</feature>
<accession>A0A1H2WUC2</accession>
<feature type="compositionally biased region" description="Basic and acidic residues" evidence="1">
    <location>
        <begin position="144"/>
        <end position="157"/>
    </location>
</feature>
<evidence type="ECO:0000313" key="3">
    <source>
        <dbReference type="EMBL" id="SDW84108.1"/>
    </source>
</evidence>
<dbReference type="GO" id="GO:0003743">
    <property type="term" value="F:translation initiation factor activity"/>
    <property type="evidence" value="ECO:0007669"/>
    <property type="project" value="UniProtKB-KW"/>
</dbReference>
<protein>
    <submittedName>
        <fullName evidence="3">Translation initiation factor IF-2</fullName>
    </submittedName>
</protein>
<dbReference type="EMBL" id="FNNA01000002">
    <property type="protein sequence ID" value="SDW84108.1"/>
    <property type="molecule type" value="Genomic_DNA"/>
</dbReference>
<evidence type="ECO:0000256" key="2">
    <source>
        <dbReference type="SAM" id="SignalP"/>
    </source>
</evidence>
<name>A0A1H2WUC2_9RHOB</name>
<dbReference type="AlphaFoldDB" id="A0A1H2WUC2"/>
<organism evidence="3 4">
    <name type="scientific">Paracoccus sanguinis</name>
    <dbReference type="NCBI Taxonomy" id="1545044"/>
    <lineage>
        <taxon>Bacteria</taxon>
        <taxon>Pseudomonadati</taxon>
        <taxon>Pseudomonadota</taxon>
        <taxon>Alphaproteobacteria</taxon>
        <taxon>Rhodobacterales</taxon>
        <taxon>Paracoccaceae</taxon>
        <taxon>Paracoccus</taxon>
    </lineage>
</organism>
<dbReference type="Proteomes" id="UP000182944">
    <property type="component" value="Unassembled WGS sequence"/>
</dbReference>
<proteinExistence type="predicted"/>
<feature type="compositionally biased region" description="Low complexity" evidence="1">
    <location>
        <begin position="45"/>
        <end position="58"/>
    </location>
</feature>
<gene>
    <name evidence="3" type="ORF">SAMN05444276_102272</name>
</gene>